<dbReference type="Gene3D" id="1.10.1470.10">
    <property type="entry name" value="YjbJ"/>
    <property type="match status" value="1"/>
</dbReference>
<name>A0A9P5S3T6_9FUNG</name>
<organism evidence="1 2">
    <name type="scientific">Linnemannia schmuckeri</name>
    <dbReference type="NCBI Taxonomy" id="64567"/>
    <lineage>
        <taxon>Eukaryota</taxon>
        <taxon>Fungi</taxon>
        <taxon>Fungi incertae sedis</taxon>
        <taxon>Mucoromycota</taxon>
        <taxon>Mortierellomycotina</taxon>
        <taxon>Mortierellomycetes</taxon>
        <taxon>Mortierellales</taxon>
        <taxon>Mortierellaceae</taxon>
        <taxon>Linnemannia</taxon>
    </lineage>
</organism>
<evidence type="ECO:0000313" key="2">
    <source>
        <dbReference type="Proteomes" id="UP000748756"/>
    </source>
</evidence>
<dbReference type="InterPro" id="IPR036629">
    <property type="entry name" value="YjbJ_sf"/>
</dbReference>
<keyword evidence="2" id="KW-1185">Reference proteome</keyword>
<comment type="caution">
    <text evidence="1">The sequence shown here is derived from an EMBL/GenBank/DDBJ whole genome shotgun (WGS) entry which is preliminary data.</text>
</comment>
<sequence>MSNIAAKISNTMSYYIGSAKEVVGEKLGSPEMVASGVAQRTQADNVLREAAAKTHVEGHGHNVEGQAQKKVGSLTGDKTMYAKGEVNDAIGNIQRSV</sequence>
<dbReference type="Proteomes" id="UP000748756">
    <property type="component" value="Unassembled WGS sequence"/>
</dbReference>
<evidence type="ECO:0008006" key="3">
    <source>
        <dbReference type="Google" id="ProtNLM"/>
    </source>
</evidence>
<dbReference type="AlphaFoldDB" id="A0A9P5S3T6"/>
<dbReference type="OrthoDB" id="9999611at2759"/>
<reference evidence="1" key="1">
    <citation type="journal article" date="2020" name="Fungal Divers.">
        <title>Resolving the Mortierellaceae phylogeny through synthesis of multi-gene phylogenetics and phylogenomics.</title>
        <authorList>
            <person name="Vandepol N."/>
            <person name="Liber J."/>
            <person name="Desiro A."/>
            <person name="Na H."/>
            <person name="Kennedy M."/>
            <person name="Barry K."/>
            <person name="Grigoriev I.V."/>
            <person name="Miller A.N."/>
            <person name="O'Donnell K."/>
            <person name="Stajich J.E."/>
            <person name="Bonito G."/>
        </authorList>
    </citation>
    <scope>NUCLEOTIDE SEQUENCE</scope>
    <source>
        <strain evidence="1">NRRL 6426</strain>
    </source>
</reference>
<gene>
    <name evidence="1" type="ORF">BG015_002366</name>
</gene>
<dbReference type="SUPFAM" id="SSF69047">
    <property type="entry name" value="Hypothetical protein YjbJ"/>
    <property type="match status" value="1"/>
</dbReference>
<accession>A0A9P5S3T6</accession>
<protein>
    <recommendedName>
        <fullName evidence="3">CsbD-like domain-containing protein</fullName>
    </recommendedName>
</protein>
<proteinExistence type="predicted"/>
<dbReference type="EMBL" id="JAAAUQ010000147">
    <property type="protein sequence ID" value="KAF9153886.1"/>
    <property type="molecule type" value="Genomic_DNA"/>
</dbReference>
<evidence type="ECO:0000313" key="1">
    <source>
        <dbReference type="EMBL" id="KAF9153886.1"/>
    </source>
</evidence>